<feature type="transmembrane region" description="Helical" evidence="1">
    <location>
        <begin position="31"/>
        <end position="53"/>
    </location>
</feature>
<proteinExistence type="predicted"/>
<protein>
    <submittedName>
        <fullName evidence="2">Uncharacterized protein</fullName>
    </submittedName>
</protein>
<gene>
    <name evidence="2" type="ORF">CIB95_07805</name>
</gene>
<evidence type="ECO:0000313" key="3">
    <source>
        <dbReference type="Proteomes" id="UP000217083"/>
    </source>
</evidence>
<organism evidence="2 3">
    <name type="scientific">Lottiidibacillus patelloidae</name>
    <dbReference type="NCBI Taxonomy" id="2670334"/>
    <lineage>
        <taxon>Bacteria</taxon>
        <taxon>Bacillati</taxon>
        <taxon>Bacillota</taxon>
        <taxon>Bacilli</taxon>
        <taxon>Bacillales</taxon>
        <taxon>Bacillaceae</taxon>
        <taxon>Lottiidibacillus</taxon>
    </lineage>
</organism>
<dbReference type="EMBL" id="NPIA01000003">
    <property type="protein sequence ID" value="OZM57357.1"/>
    <property type="molecule type" value="Genomic_DNA"/>
</dbReference>
<keyword evidence="1" id="KW-1133">Transmembrane helix</keyword>
<sequence>MIKTIIITFFAYGLLILLLGSLNYKKKERNLQLWVPVLLFLFATTILSIDYYIPFKLVQIVEGMFPNLLLKGYLLANILLLTLFVALKSIGRSGHFAFKKFATTSFFTSIKKRIPSNILKAIQQEKYIGYKKINYDWIINPAFTFPRKAFLYGTYVCIGINVVAILASQMGELSFLVTILPRFPILSLLLFLEFYWYLSGNNPKQQKEIYKGKDASFQYKTNYKSLYDDYKTTLNQGILLDREFSKPGGNNISFSYEKLSNNQSTQAKINQVCTKLKMKNVKINESYCEVLRDLLEDKDVLVGDVNYNDISPYLFAAIETMLLTNKKIIVITPSDKKSVTNWLRKSINDLNGLDYFWNIAAIEDVMEQNIDYDLMVTKPLDLLSDAGLAFIKKHSATTNVEAVFVLEGEKLLAEYSSPLHIFMNCLRDITEKDPQIGIFTDMYYEVEHHVRTVFNTTPAITHASIPRENSIYFIGWKKELNSKCSKQLIPTIHRNSEFESTLALPAMKHGVKKITLLEDKAITTKENLNEIFNNYKNQLSNFGIDLKSRTTILEDIIRSYEQWNLPVENENFLIINDQENNIVNSLVNNWSLGKNNSFIHIISPPYLLRDYLTANFDYFLENRKAVAPFSVRLAYTKARLAWTLIQRLSLSYLPEEKVEIYLKQANIKKLSVMEGIKELFKQTLRVDRRLLNSIDVTYKNVFNQKKMQYSTEKYYSLLLSPNQDTTRKMFSFYKIVSQEGQLLGDILGGHIFQNYLPGQIKCWQGKRFQIEKIDEEAQQIDVFFEESKDEAFYKHDQTFIITGEASHVSCDEVITKYFHFNFSSIEISFEVETHGYFSFHDEINLVGNSTTYVPLNAHRRVQTKREYDNGNILEIQVKSYGDKIKNRNKVAYTLSFLLNEVFRSLYPHTYQYISVCSPYNIFEMEQGENDHREKESTIEEKQYDRRIKQYIPKMTPYHNEVELNDDKTIKLYIFEDSPIHVGMIESIKHNWQQIVDLLDDYLYWLLKNSEESSHTYIKLGGLEVYKNFDLQATSELLSLWSSNENIKENRIAFFEQKSLENQQSDYDSLDDIFDDITMSDPENQSIETRVCDFCNEGFAAAQIIELDDGRERCIHCHNSAVDNVSEVVELYKEVRQFMVDQFGITLREDITIEVKSSKEINEESGRTFTTTENFDPRITGKAIMTASGQAKIMLENGATKIQTMATIAHELTHIWQFDNLEIDFMGIEDIEGHATWVEVYLCEMLGEKDFAYRLREEMEYRDDEYGRGYRKIVEDLKNNTEIFTPFSMFNVKVVK</sequence>
<keyword evidence="1" id="KW-0812">Transmembrane</keyword>
<dbReference type="RefSeq" id="WP_094923962.1">
    <property type="nucleotide sequence ID" value="NZ_NPIA01000003.1"/>
</dbReference>
<name>A0A263BVK3_9BACI</name>
<accession>A0A263BVK3</accession>
<reference evidence="2 3" key="2">
    <citation type="submission" date="2017-09" db="EMBL/GenBank/DDBJ databases">
        <title>Bacillus patelloidae sp. nov., isolated from the intestinal tract of a marine limpet.</title>
        <authorList>
            <person name="Liu R."/>
            <person name="Dong C."/>
            <person name="Shao Z."/>
        </authorList>
    </citation>
    <scope>NUCLEOTIDE SEQUENCE [LARGE SCALE GENOMIC DNA]</scope>
    <source>
        <strain evidence="2 3">SA5d-4</strain>
    </source>
</reference>
<evidence type="ECO:0000256" key="1">
    <source>
        <dbReference type="SAM" id="Phobius"/>
    </source>
</evidence>
<feature type="transmembrane region" description="Helical" evidence="1">
    <location>
        <begin position="73"/>
        <end position="91"/>
    </location>
</feature>
<reference evidence="3" key="1">
    <citation type="submission" date="2017-08" db="EMBL/GenBank/DDBJ databases">
        <authorList>
            <person name="Huang Z."/>
        </authorList>
    </citation>
    <scope>NUCLEOTIDE SEQUENCE [LARGE SCALE GENOMIC DNA]</scope>
    <source>
        <strain evidence="3">SA5d-4</strain>
    </source>
</reference>
<feature type="transmembrane region" description="Helical" evidence="1">
    <location>
        <begin position="149"/>
        <end position="167"/>
    </location>
</feature>
<keyword evidence="1" id="KW-0472">Membrane</keyword>
<evidence type="ECO:0000313" key="2">
    <source>
        <dbReference type="EMBL" id="OZM57357.1"/>
    </source>
</evidence>
<dbReference type="Proteomes" id="UP000217083">
    <property type="component" value="Unassembled WGS sequence"/>
</dbReference>
<feature type="transmembrane region" description="Helical" evidence="1">
    <location>
        <begin position="6"/>
        <end position="24"/>
    </location>
</feature>
<comment type="caution">
    <text evidence="2">The sequence shown here is derived from an EMBL/GenBank/DDBJ whole genome shotgun (WGS) entry which is preliminary data.</text>
</comment>
<keyword evidence="3" id="KW-1185">Reference proteome</keyword>